<organism evidence="2 3">
    <name type="scientific">Chlamydomonas eustigma</name>
    <dbReference type="NCBI Taxonomy" id="1157962"/>
    <lineage>
        <taxon>Eukaryota</taxon>
        <taxon>Viridiplantae</taxon>
        <taxon>Chlorophyta</taxon>
        <taxon>core chlorophytes</taxon>
        <taxon>Chlorophyceae</taxon>
        <taxon>CS clade</taxon>
        <taxon>Chlamydomonadales</taxon>
        <taxon>Chlamydomonadaceae</taxon>
        <taxon>Chlamydomonas</taxon>
    </lineage>
</organism>
<dbReference type="AlphaFoldDB" id="A0A250XGI8"/>
<evidence type="ECO:0000256" key="1">
    <source>
        <dbReference type="SAM" id="SignalP"/>
    </source>
</evidence>
<dbReference type="OrthoDB" id="420206at2759"/>
<dbReference type="Pfam" id="PF05704">
    <property type="entry name" value="Caps_synth"/>
    <property type="match status" value="1"/>
</dbReference>
<dbReference type="InterPro" id="IPR008441">
    <property type="entry name" value="AfumC-like_glycosyl_Trfase"/>
</dbReference>
<evidence type="ECO:0000313" key="2">
    <source>
        <dbReference type="EMBL" id="GAX82194.1"/>
    </source>
</evidence>
<dbReference type="SUPFAM" id="SSF53448">
    <property type="entry name" value="Nucleotide-diphospho-sugar transferases"/>
    <property type="match status" value="1"/>
</dbReference>
<keyword evidence="1" id="KW-0732">Signal</keyword>
<sequence>MYIYMILILLCLGGNSPQFLLIAQGDRSVTSETGLAPFSRAPLELQSSIPKTIWTFWDGCIPHIILSFISNWCITNPGYKINIITLENYRSYIDIEDLESLRVTGMAQRVSDIARLNVIAKHGGFWVDSSVLFTRNLDWIIDIQKDKKVEFVGYYIKADTTLPSSPIIENWFFAAVPGSEFVSDWHKEYMRLPRQFQHAEDYIQDLVDSGVDLQLLGDPDYLTQHAALQKVLQKGGKQYRYFVMDCYLGPYYYLVHWDWESKLAVKALASNTSLHSPIIKLRGWDRSQIDMRSRAIGKKLLKSKNLKDTKSKGIYFLQSLFSRKVTAQEFFPVFGVDISVLKEQLCQVSLNDDTCTVIVWNHMPAL</sequence>
<comment type="caution">
    <text evidence="2">The sequence shown here is derived from an EMBL/GenBank/DDBJ whole genome shotgun (WGS) entry which is preliminary data.</text>
</comment>
<proteinExistence type="predicted"/>
<keyword evidence="3" id="KW-1185">Reference proteome</keyword>
<reference evidence="2 3" key="1">
    <citation type="submission" date="2017-08" db="EMBL/GenBank/DDBJ databases">
        <title>Acidophilic green algal genome provides insights into adaptation to an acidic environment.</title>
        <authorList>
            <person name="Hirooka S."/>
            <person name="Hirose Y."/>
            <person name="Kanesaki Y."/>
            <person name="Higuchi S."/>
            <person name="Fujiwara T."/>
            <person name="Onuma R."/>
            <person name="Era A."/>
            <person name="Ohbayashi R."/>
            <person name="Uzuka A."/>
            <person name="Nozaki H."/>
            <person name="Yoshikawa H."/>
            <person name="Miyagishima S.Y."/>
        </authorList>
    </citation>
    <scope>NUCLEOTIDE SEQUENCE [LARGE SCALE GENOMIC DNA]</scope>
    <source>
        <strain evidence="2 3">NIES-2499</strain>
    </source>
</reference>
<evidence type="ECO:0008006" key="4">
    <source>
        <dbReference type="Google" id="ProtNLM"/>
    </source>
</evidence>
<dbReference type="EMBL" id="BEGY01000076">
    <property type="protein sequence ID" value="GAX82194.1"/>
    <property type="molecule type" value="Genomic_DNA"/>
</dbReference>
<evidence type="ECO:0000313" key="3">
    <source>
        <dbReference type="Proteomes" id="UP000232323"/>
    </source>
</evidence>
<name>A0A250XGI8_9CHLO</name>
<gene>
    <name evidence="2" type="ORF">CEUSTIGMA_g9622.t1</name>
</gene>
<dbReference type="Proteomes" id="UP000232323">
    <property type="component" value="Unassembled WGS sequence"/>
</dbReference>
<feature type="signal peptide" evidence="1">
    <location>
        <begin position="1"/>
        <end position="17"/>
    </location>
</feature>
<feature type="chain" id="PRO_5012038392" description="Alpha 1,4-glycosyltransferase domain-containing protein" evidence="1">
    <location>
        <begin position="18"/>
        <end position="366"/>
    </location>
</feature>
<dbReference type="Gene3D" id="3.90.550.20">
    <property type="match status" value="1"/>
</dbReference>
<protein>
    <recommendedName>
        <fullName evidence="4">Alpha 1,4-glycosyltransferase domain-containing protein</fullName>
    </recommendedName>
</protein>
<dbReference type="InterPro" id="IPR029044">
    <property type="entry name" value="Nucleotide-diphossugar_trans"/>
</dbReference>
<accession>A0A250XGI8</accession>
<dbReference type="GO" id="GO:0016757">
    <property type="term" value="F:glycosyltransferase activity"/>
    <property type="evidence" value="ECO:0007669"/>
    <property type="project" value="InterPro"/>
</dbReference>